<feature type="binding site" evidence="13">
    <location>
        <position position="109"/>
    </location>
    <ligand>
        <name>Mg(2+)</name>
        <dbReference type="ChEBI" id="CHEBI:18420"/>
    </ligand>
</feature>
<dbReference type="InterPro" id="IPR041354">
    <property type="entry name" value="4PPT_N"/>
</dbReference>
<evidence type="ECO:0000256" key="2">
    <source>
        <dbReference type="ARBA" id="ARBA00004993"/>
    </source>
</evidence>
<comment type="cofactor">
    <cofactor evidence="13">
        <name>Mg(2+)</name>
        <dbReference type="ChEBI" id="CHEBI:18420"/>
    </cofactor>
</comment>
<keyword evidence="13" id="KW-0460">Magnesium</keyword>
<evidence type="ECO:0000259" key="15">
    <source>
        <dbReference type="Pfam" id="PF17837"/>
    </source>
</evidence>
<evidence type="ECO:0000256" key="13">
    <source>
        <dbReference type="PIRSR" id="PIRSR603542-2"/>
    </source>
</evidence>
<dbReference type="GO" id="GO:0005886">
    <property type="term" value="C:plasma membrane"/>
    <property type="evidence" value="ECO:0007669"/>
    <property type="project" value="TreeGrafter"/>
</dbReference>
<reference evidence="16" key="2">
    <citation type="submission" date="2020-11" db="EMBL/GenBank/DDBJ databases">
        <authorList>
            <consortium name="NCBI Pathogen Detection Project"/>
        </authorList>
    </citation>
    <scope>NUCLEOTIDE SEQUENCE</scope>
    <source>
        <strain evidence="16">YDC697-2</strain>
    </source>
</reference>
<feature type="binding site" evidence="13">
    <location>
        <position position="107"/>
    </location>
    <ligand>
        <name>Mg(2+)</name>
        <dbReference type="ChEBI" id="CHEBI:18420"/>
    </ligand>
</feature>
<name>A0A8H9NTG7_9ENTR</name>
<dbReference type="Pfam" id="PF01648">
    <property type="entry name" value="ACPS"/>
    <property type="match status" value="1"/>
</dbReference>
<dbReference type="Pfam" id="PF17837">
    <property type="entry name" value="4PPT_N"/>
    <property type="match status" value="1"/>
</dbReference>
<dbReference type="GO" id="GO:0016874">
    <property type="term" value="F:ligase activity"/>
    <property type="evidence" value="ECO:0007669"/>
    <property type="project" value="UniProtKB-KW"/>
</dbReference>
<evidence type="ECO:0000256" key="11">
    <source>
        <dbReference type="ARBA" id="ARBA00049191"/>
    </source>
</evidence>
<dbReference type="GO" id="GO:0009239">
    <property type="term" value="P:enterobactin biosynthetic process"/>
    <property type="evidence" value="ECO:0007669"/>
    <property type="project" value="UniProtKB-UniPathway"/>
</dbReference>
<evidence type="ECO:0000256" key="1">
    <source>
        <dbReference type="ARBA" id="ARBA00003937"/>
    </source>
</evidence>
<dbReference type="InterPro" id="IPR003542">
    <property type="entry name" value="Enbac_synth_compD-like"/>
</dbReference>
<dbReference type="UniPathway" id="UPA00017"/>
<feature type="binding site" evidence="12">
    <location>
        <position position="156"/>
    </location>
    <ligand>
        <name>CoA</name>
        <dbReference type="ChEBI" id="CHEBI:57287"/>
    </ligand>
</feature>
<evidence type="ECO:0000256" key="7">
    <source>
        <dbReference type="ARBA" id="ARBA00023191"/>
    </source>
</evidence>
<evidence type="ECO:0000313" key="16">
    <source>
        <dbReference type="EMBL" id="HAT1585166.1"/>
    </source>
</evidence>
<feature type="binding site" evidence="12">
    <location>
        <begin position="89"/>
        <end position="90"/>
    </location>
    <ligand>
        <name>CoA</name>
        <dbReference type="ChEBI" id="CHEBI:57287"/>
    </ligand>
</feature>
<dbReference type="GO" id="GO:0008897">
    <property type="term" value="F:holo-[acyl-carrier-protein] synthase activity"/>
    <property type="evidence" value="ECO:0007669"/>
    <property type="project" value="InterPro"/>
</dbReference>
<comment type="caution">
    <text evidence="16">The sequence shown here is derived from an EMBL/GenBank/DDBJ whole genome shotgun (WGS) entry which is preliminary data.</text>
</comment>
<comment type="subunit">
    <text evidence="4">EntB, EntD, EntE, and EntF form a multienzyme complex called enterobactin synthase.</text>
</comment>
<keyword evidence="16" id="KW-0436">Ligase</keyword>
<dbReference type="InterPro" id="IPR037143">
    <property type="entry name" value="4-PPantetheinyl_Trfase_dom_sf"/>
</dbReference>
<dbReference type="RefSeq" id="WP_042320807.1">
    <property type="nucleotide sequence ID" value="NZ_CABMNX010000001.1"/>
</dbReference>
<dbReference type="KEGG" id="cfar:CI104_07270"/>
<dbReference type="SUPFAM" id="SSF56214">
    <property type="entry name" value="4'-phosphopantetheinyl transferase"/>
    <property type="match status" value="1"/>
</dbReference>
<accession>A0A8H9NTG7</accession>
<comment type="similarity">
    <text evidence="3">Belongs to the P-Pant transferase superfamily. EntD family.</text>
</comment>
<evidence type="ECO:0000256" key="6">
    <source>
        <dbReference type="ARBA" id="ARBA00022679"/>
    </source>
</evidence>
<dbReference type="Proteomes" id="UP000864563">
    <property type="component" value="Unassembled WGS sequence"/>
</dbReference>
<dbReference type="Gene3D" id="3.90.470.20">
    <property type="entry name" value="4'-phosphopantetheinyl transferase domain"/>
    <property type="match status" value="1"/>
</dbReference>
<organism evidence="16">
    <name type="scientific">Citrobacter farmeri</name>
    <dbReference type="NCBI Taxonomy" id="67824"/>
    <lineage>
        <taxon>Bacteria</taxon>
        <taxon>Pseudomonadati</taxon>
        <taxon>Pseudomonadota</taxon>
        <taxon>Gammaproteobacteria</taxon>
        <taxon>Enterobacterales</taxon>
        <taxon>Enterobacteriaceae</taxon>
        <taxon>Citrobacter</taxon>
    </lineage>
</organism>
<proteinExistence type="inferred from homology"/>
<comment type="catalytic activity">
    <reaction evidence="10">
        <text>apo-[aryl-carrier protein] + CoA = holo-[aryl-carrier protein] + adenosine 3',5'-bisphosphate + H(+)</text>
        <dbReference type="Rhea" id="RHEA:48404"/>
        <dbReference type="Rhea" id="RHEA-COMP:15903"/>
        <dbReference type="Rhea" id="RHEA-COMP:17557"/>
        <dbReference type="ChEBI" id="CHEBI:15378"/>
        <dbReference type="ChEBI" id="CHEBI:29999"/>
        <dbReference type="ChEBI" id="CHEBI:57287"/>
        <dbReference type="ChEBI" id="CHEBI:58343"/>
        <dbReference type="ChEBI" id="CHEBI:64479"/>
    </reaction>
</comment>
<gene>
    <name evidence="16" type="primary">entD</name>
    <name evidence="16" type="ORF">I8Y00_001491</name>
</gene>
<keyword evidence="13" id="KW-0479">Metal-binding</keyword>
<dbReference type="GO" id="GO:0000287">
    <property type="term" value="F:magnesium ion binding"/>
    <property type="evidence" value="ECO:0007669"/>
    <property type="project" value="InterPro"/>
</dbReference>
<sequence>MQTTHTLLTLAHRTLHCVTFEPNTFHEHDLLWLPHHAQLTHAGRKRKTEHLGGRIAAVHALREWGHKNVPGMGEQRQPLWPEGLFGSISHCATTALAVVSHQPIGVDREEIFTPQTAAELADSIVSETEKARLAGSGLAFEQALTLAFSAKESAFKATQERLQAGCGFMHYHILDIQHDQMRLRAFDQIWCIQWLTCDNHVVTVATR</sequence>
<dbReference type="GeneID" id="92974175"/>
<evidence type="ECO:0000256" key="9">
    <source>
        <dbReference type="ARBA" id="ARBA00031996"/>
    </source>
</evidence>
<evidence type="ECO:0000256" key="10">
    <source>
        <dbReference type="ARBA" id="ARBA00049176"/>
    </source>
</evidence>
<keyword evidence="6" id="KW-0808">Transferase</keyword>
<feature type="binding site" evidence="12">
    <location>
        <position position="54"/>
    </location>
    <ligand>
        <name>CoA</name>
        <dbReference type="ChEBI" id="CHEBI:57287"/>
    </ligand>
</feature>
<evidence type="ECO:0000256" key="8">
    <source>
        <dbReference type="ARBA" id="ARBA00029894"/>
    </source>
</evidence>
<feature type="domain" description="4'-phosphopantetheinyl transferase N-terminal" evidence="15">
    <location>
        <begin position="37"/>
        <end position="100"/>
    </location>
</feature>
<feature type="binding site" evidence="12">
    <location>
        <position position="152"/>
    </location>
    <ligand>
        <name>CoA</name>
        <dbReference type="ChEBI" id="CHEBI:57287"/>
    </ligand>
</feature>
<dbReference type="OrthoDB" id="8210607at2"/>
<keyword evidence="7" id="KW-0259">Enterobactin biosynthesis</keyword>
<feature type="domain" description="4'-phosphopantetheinyl transferase" evidence="14">
    <location>
        <begin position="103"/>
        <end position="205"/>
    </location>
</feature>
<dbReference type="EMBL" id="DACSDU010000005">
    <property type="protein sequence ID" value="HAT1585166.1"/>
    <property type="molecule type" value="Genomic_DNA"/>
</dbReference>
<dbReference type="GO" id="GO:0009366">
    <property type="term" value="C:enterobactin synthetase complex"/>
    <property type="evidence" value="ECO:0007669"/>
    <property type="project" value="InterPro"/>
</dbReference>
<evidence type="ECO:0000256" key="12">
    <source>
        <dbReference type="PIRSR" id="PIRSR603542-1"/>
    </source>
</evidence>
<dbReference type="PRINTS" id="PR01399">
    <property type="entry name" value="ENTSNTHTASED"/>
</dbReference>
<comment type="catalytic activity">
    <reaction evidence="11">
        <text>apo-[peptidyl-carrier protein] + CoA = holo-[peptidyl-carrier protein] + adenosine 3',5'-bisphosphate + H(+)</text>
        <dbReference type="Rhea" id="RHEA:46228"/>
        <dbReference type="Rhea" id="RHEA-COMP:11479"/>
        <dbReference type="Rhea" id="RHEA-COMP:11480"/>
        <dbReference type="ChEBI" id="CHEBI:15378"/>
        <dbReference type="ChEBI" id="CHEBI:29999"/>
        <dbReference type="ChEBI" id="CHEBI:57287"/>
        <dbReference type="ChEBI" id="CHEBI:58343"/>
        <dbReference type="ChEBI" id="CHEBI:64479"/>
    </reaction>
</comment>
<feature type="binding site" evidence="12">
    <location>
        <position position="46"/>
    </location>
    <ligand>
        <name>CoA</name>
        <dbReference type="ChEBI" id="CHEBI:57287"/>
    </ligand>
</feature>
<dbReference type="NCBIfam" id="NF007604">
    <property type="entry name" value="PRK10251.1"/>
    <property type="match status" value="1"/>
</dbReference>
<dbReference type="InterPro" id="IPR008278">
    <property type="entry name" value="4-PPantetheinyl_Trfase_dom"/>
</dbReference>
<reference evidence="16" key="1">
    <citation type="journal article" date="2018" name="Genome Biol.">
        <title>SKESA: strategic k-mer extension for scrupulous assemblies.</title>
        <authorList>
            <person name="Souvorov A."/>
            <person name="Agarwala R."/>
            <person name="Lipman D.J."/>
        </authorList>
    </citation>
    <scope>NUCLEOTIDE SEQUENCE</scope>
    <source>
        <strain evidence="16">YDC697-2</strain>
    </source>
</reference>
<dbReference type="PANTHER" id="PTHR38096:SF1">
    <property type="entry name" value="ENTEROBACTIN SYNTHASE COMPONENT D"/>
    <property type="match status" value="1"/>
</dbReference>
<evidence type="ECO:0000256" key="3">
    <source>
        <dbReference type="ARBA" id="ARBA00008342"/>
    </source>
</evidence>
<protein>
    <recommendedName>
        <fullName evidence="5">Enterobactin synthase component D</fullName>
    </recommendedName>
    <alternativeName>
        <fullName evidence="8">4'-phosphopantetheinyl transferase EntD</fullName>
    </alternativeName>
    <alternativeName>
        <fullName evidence="9">Enterochelin synthase D</fullName>
    </alternativeName>
</protein>
<evidence type="ECO:0000256" key="5">
    <source>
        <dbReference type="ARBA" id="ARBA00019087"/>
    </source>
</evidence>
<feature type="binding site" evidence="12">
    <location>
        <position position="107"/>
    </location>
    <ligand>
        <name>CoA</name>
        <dbReference type="ChEBI" id="CHEBI:57287"/>
    </ligand>
</feature>
<evidence type="ECO:0000259" key="14">
    <source>
        <dbReference type="Pfam" id="PF01648"/>
    </source>
</evidence>
<comment type="function">
    <text evidence="1">Involved in the biosynthesis of the siderophore enterobactin (enterochelin), which is a macrocyclic trimeric lactone of N-(2,3-dihydroxybenzoyl)-serine. The serine trilactone serves as a scaffolding for the three catechol functionalities that provide hexadentate coordination for the tightly ligated iron(2+) atoms. Plays an essential role in the assembly of the enterobactin by catalyzing the transfer of the 4'-phosphopantetheine (Ppant) moiety from coenzyme A to the apo-domains of both EntB (ArCP domain) and EntF (PCP domain) to yield their holo-forms which make them competent for the activation of 2,3-dihydroxybenzoate (DHB) and L-serine, respectively.</text>
</comment>
<dbReference type="AlphaFoldDB" id="A0A8H9NTG7"/>
<evidence type="ECO:0000256" key="4">
    <source>
        <dbReference type="ARBA" id="ARBA00011503"/>
    </source>
</evidence>
<comment type="pathway">
    <text evidence="2">Siderophore biosynthesis; enterobactin biosynthesis.</text>
</comment>
<dbReference type="PANTHER" id="PTHR38096">
    <property type="entry name" value="ENTEROBACTIN SYNTHASE COMPONENT D"/>
    <property type="match status" value="1"/>
</dbReference>